<dbReference type="Proteomes" id="UP000596929">
    <property type="component" value="Unassembled WGS sequence"/>
</dbReference>
<keyword evidence="2" id="KW-0805">Transcription regulation</keyword>
<dbReference type="CDD" id="cd06171">
    <property type="entry name" value="Sigma70_r4"/>
    <property type="match status" value="1"/>
</dbReference>
<dbReference type="SUPFAM" id="SSF88946">
    <property type="entry name" value="Sigma2 domain of RNA polymerase sigma factors"/>
    <property type="match status" value="1"/>
</dbReference>
<comment type="similarity">
    <text evidence="1">Belongs to the sigma-70 factor family. ECF subfamily.</text>
</comment>
<dbReference type="EMBL" id="JACOOO010000004">
    <property type="protein sequence ID" value="MBC5627943.1"/>
    <property type="molecule type" value="Genomic_DNA"/>
</dbReference>
<comment type="caution">
    <text evidence="7">The sequence shown here is derived from an EMBL/GenBank/DDBJ whole genome shotgun (WGS) entry which is preliminary data.</text>
</comment>
<feature type="domain" description="RNA polymerase sigma factor 70 region 4 type 2" evidence="6">
    <location>
        <begin position="124"/>
        <end position="168"/>
    </location>
</feature>
<keyword evidence="3" id="KW-0731">Sigma factor</keyword>
<accession>A0ABR7D9C6</accession>
<evidence type="ECO:0000256" key="4">
    <source>
        <dbReference type="ARBA" id="ARBA00023163"/>
    </source>
</evidence>
<evidence type="ECO:0000259" key="5">
    <source>
        <dbReference type="Pfam" id="PF04542"/>
    </source>
</evidence>
<dbReference type="PANTHER" id="PTHR43133:SF60">
    <property type="entry name" value="RNA POLYMERASE SIGMA FACTOR SIGV"/>
    <property type="match status" value="1"/>
</dbReference>
<dbReference type="InterPro" id="IPR007627">
    <property type="entry name" value="RNA_pol_sigma70_r2"/>
</dbReference>
<dbReference type="Gene3D" id="1.10.1740.10">
    <property type="match status" value="1"/>
</dbReference>
<evidence type="ECO:0000313" key="8">
    <source>
        <dbReference type="Proteomes" id="UP000596929"/>
    </source>
</evidence>
<evidence type="ECO:0000259" key="6">
    <source>
        <dbReference type="Pfam" id="PF08281"/>
    </source>
</evidence>
<dbReference type="SUPFAM" id="SSF88659">
    <property type="entry name" value="Sigma3 and sigma4 domains of RNA polymerase sigma factors"/>
    <property type="match status" value="1"/>
</dbReference>
<keyword evidence="8" id="KW-1185">Reference proteome</keyword>
<evidence type="ECO:0000256" key="2">
    <source>
        <dbReference type="ARBA" id="ARBA00023015"/>
    </source>
</evidence>
<sequence>MHEKVFLIRYIVEGGVIVVNISSVDNDFIQYVVEKYSDMILRIAYQNLKNKSDSEDVAQDTFIKLIKQSEFMDEAHMKAWLIKVTINKCKDLNKTAWYRKTESLTEIEIPFTEDEAGILEEVFKLSSDYRNVIYLYYYEGYNISEIASILDKKENTISSRLTRARKKLKNILIEGGYSGEKKQLSRIDV</sequence>
<dbReference type="InterPro" id="IPR039425">
    <property type="entry name" value="RNA_pol_sigma-70-like"/>
</dbReference>
<dbReference type="InterPro" id="IPR013325">
    <property type="entry name" value="RNA_pol_sigma_r2"/>
</dbReference>
<gene>
    <name evidence="7" type="ORF">H8S20_03455</name>
</gene>
<keyword evidence="4" id="KW-0804">Transcription</keyword>
<evidence type="ECO:0000256" key="3">
    <source>
        <dbReference type="ARBA" id="ARBA00023082"/>
    </source>
</evidence>
<organism evidence="7 8">
    <name type="scientific">Clostridium hominis</name>
    <dbReference type="NCBI Taxonomy" id="2763036"/>
    <lineage>
        <taxon>Bacteria</taxon>
        <taxon>Bacillati</taxon>
        <taxon>Bacillota</taxon>
        <taxon>Clostridia</taxon>
        <taxon>Eubacteriales</taxon>
        <taxon>Clostridiaceae</taxon>
        <taxon>Clostridium</taxon>
    </lineage>
</organism>
<reference evidence="7 8" key="1">
    <citation type="submission" date="2020-08" db="EMBL/GenBank/DDBJ databases">
        <title>Genome public.</title>
        <authorList>
            <person name="Liu C."/>
            <person name="Sun Q."/>
        </authorList>
    </citation>
    <scope>NUCLEOTIDE SEQUENCE [LARGE SCALE GENOMIC DNA]</scope>
    <source>
        <strain evidence="7 8">NSJ-6</strain>
    </source>
</reference>
<dbReference type="InterPro" id="IPR013249">
    <property type="entry name" value="RNA_pol_sigma70_r4_t2"/>
</dbReference>
<dbReference type="InterPro" id="IPR013324">
    <property type="entry name" value="RNA_pol_sigma_r3/r4-like"/>
</dbReference>
<dbReference type="InterPro" id="IPR014284">
    <property type="entry name" value="RNA_pol_sigma-70_dom"/>
</dbReference>
<dbReference type="Pfam" id="PF08281">
    <property type="entry name" value="Sigma70_r4_2"/>
    <property type="match status" value="1"/>
</dbReference>
<name>A0ABR7D9C6_9CLOT</name>
<dbReference type="InterPro" id="IPR036388">
    <property type="entry name" value="WH-like_DNA-bd_sf"/>
</dbReference>
<dbReference type="NCBIfam" id="TIGR02937">
    <property type="entry name" value="sigma70-ECF"/>
    <property type="match status" value="1"/>
</dbReference>
<dbReference type="Pfam" id="PF04542">
    <property type="entry name" value="Sigma70_r2"/>
    <property type="match status" value="1"/>
</dbReference>
<proteinExistence type="inferred from homology"/>
<feature type="domain" description="RNA polymerase sigma-70 region 2" evidence="5">
    <location>
        <begin position="33"/>
        <end position="92"/>
    </location>
</feature>
<evidence type="ECO:0000313" key="7">
    <source>
        <dbReference type="EMBL" id="MBC5627943.1"/>
    </source>
</evidence>
<dbReference type="Gene3D" id="1.10.10.10">
    <property type="entry name" value="Winged helix-like DNA-binding domain superfamily/Winged helix DNA-binding domain"/>
    <property type="match status" value="1"/>
</dbReference>
<evidence type="ECO:0000256" key="1">
    <source>
        <dbReference type="ARBA" id="ARBA00010641"/>
    </source>
</evidence>
<dbReference type="PANTHER" id="PTHR43133">
    <property type="entry name" value="RNA POLYMERASE ECF-TYPE SIGMA FACTO"/>
    <property type="match status" value="1"/>
</dbReference>
<protein>
    <submittedName>
        <fullName evidence="7">Sigma-70 family RNA polymerase sigma factor</fullName>
    </submittedName>
</protein>